<dbReference type="AlphaFoldDB" id="A0AAN7Y1L8"/>
<reference evidence="2 3" key="2">
    <citation type="journal article" date="2023" name="Mol. Biol. Evol.">
        <title>Genomics of Secondarily Temperate Adaptation in the Only Non-Antarctic Icefish.</title>
        <authorList>
            <person name="Rivera-Colon A.G."/>
            <person name="Rayamajhi N."/>
            <person name="Minhas B.F."/>
            <person name="Madrigal G."/>
            <person name="Bilyk K.T."/>
            <person name="Yoon V."/>
            <person name="Hune M."/>
            <person name="Gregory S."/>
            <person name="Cheng C.H.C."/>
            <person name="Catchen J.M."/>
        </authorList>
    </citation>
    <scope>NUCLEOTIDE SEQUENCE [LARGE SCALE GENOMIC DNA]</scope>
    <source>
        <strain evidence="2">JMC-PN-2008</strain>
    </source>
</reference>
<keyword evidence="1" id="KW-0732">Signal</keyword>
<dbReference type="Gene3D" id="1.20.1250.10">
    <property type="match status" value="1"/>
</dbReference>
<comment type="caution">
    <text evidence="2">The sequence shown here is derived from an EMBL/GenBank/DDBJ whole genome shotgun (WGS) entry which is preliminary data.</text>
</comment>
<gene>
    <name evidence="2" type="ORF">PBY51_003704</name>
</gene>
<dbReference type="EMBL" id="JAUZQC010000005">
    <property type="protein sequence ID" value="KAK5870786.1"/>
    <property type="molecule type" value="Genomic_DNA"/>
</dbReference>
<dbReference type="Proteomes" id="UP001346869">
    <property type="component" value="Unassembled WGS sequence"/>
</dbReference>
<proteinExistence type="predicted"/>
<sequence>MKYRAGFWSVFVWLVILMQGLGARHAPKKQAAAFPCRAKELTALTKSLVVASLKEFEKDNGENLGNWAPGFPEIQVEHHSRPEGSKVQCSLLFMVQGLKKVLEDQWDNLNPNGDELHNKLRNTIAMVNMLQVCAKHILGGECSPKPVPTHYARGRV</sequence>
<dbReference type="SUPFAM" id="SSF47266">
    <property type="entry name" value="4-helical cytokines"/>
    <property type="match status" value="1"/>
</dbReference>
<keyword evidence="3" id="KW-1185">Reference proteome</keyword>
<protein>
    <submittedName>
        <fullName evidence="2">Uncharacterized protein</fullName>
    </submittedName>
</protein>
<name>A0AAN7Y1L8_ELEMC</name>
<feature type="signal peptide" evidence="1">
    <location>
        <begin position="1"/>
        <end position="23"/>
    </location>
</feature>
<accession>A0AAN7Y1L8</accession>
<evidence type="ECO:0000313" key="3">
    <source>
        <dbReference type="Proteomes" id="UP001346869"/>
    </source>
</evidence>
<reference evidence="2 3" key="1">
    <citation type="journal article" date="2023" name="Genes (Basel)">
        <title>Chromosome-Level Genome Assembly and Circadian Gene Repertoire of the Patagonia Blennie Eleginops maclovinus-The Closest Ancestral Proxy of Antarctic Cryonotothenioids.</title>
        <authorList>
            <person name="Cheng C.C."/>
            <person name="Rivera-Colon A.G."/>
            <person name="Minhas B.F."/>
            <person name="Wilson L."/>
            <person name="Rayamajhi N."/>
            <person name="Vargas-Chacoff L."/>
            <person name="Catchen J.M."/>
        </authorList>
    </citation>
    <scope>NUCLEOTIDE SEQUENCE [LARGE SCALE GENOMIC DNA]</scope>
    <source>
        <strain evidence="2">JMC-PN-2008</strain>
    </source>
</reference>
<evidence type="ECO:0000313" key="2">
    <source>
        <dbReference type="EMBL" id="KAK5870786.1"/>
    </source>
</evidence>
<evidence type="ECO:0000256" key="1">
    <source>
        <dbReference type="SAM" id="SignalP"/>
    </source>
</evidence>
<organism evidence="2 3">
    <name type="scientific">Eleginops maclovinus</name>
    <name type="common">Patagonian blennie</name>
    <name type="synonym">Eleginus maclovinus</name>
    <dbReference type="NCBI Taxonomy" id="56733"/>
    <lineage>
        <taxon>Eukaryota</taxon>
        <taxon>Metazoa</taxon>
        <taxon>Chordata</taxon>
        <taxon>Craniata</taxon>
        <taxon>Vertebrata</taxon>
        <taxon>Euteleostomi</taxon>
        <taxon>Actinopterygii</taxon>
        <taxon>Neopterygii</taxon>
        <taxon>Teleostei</taxon>
        <taxon>Neoteleostei</taxon>
        <taxon>Acanthomorphata</taxon>
        <taxon>Eupercaria</taxon>
        <taxon>Perciformes</taxon>
        <taxon>Notothenioidei</taxon>
        <taxon>Eleginopidae</taxon>
        <taxon>Eleginops</taxon>
    </lineage>
</organism>
<feature type="chain" id="PRO_5042967930" evidence="1">
    <location>
        <begin position="24"/>
        <end position="156"/>
    </location>
</feature>
<dbReference type="InterPro" id="IPR009079">
    <property type="entry name" value="4_helix_cytokine-like_core"/>
</dbReference>